<dbReference type="InterPro" id="IPR017900">
    <property type="entry name" value="4Fe4S_Fe_S_CS"/>
</dbReference>
<dbReference type="EMBL" id="JAGSND010000025">
    <property type="protein sequence ID" value="MBR0600361.1"/>
    <property type="molecule type" value="Genomic_DNA"/>
</dbReference>
<dbReference type="PANTHER" id="PTHR30176:SF3">
    <property type="entry name" value="FERREDOXIN-TYPE PROTEIN NAPH"/>
    <property type="match status" value="1"/>
</dbReference>
<dbReference type="InterPro" id="IPR051684">
    <property type="entry name" value="Electron_Trans/Redox"/>
</dbReference>
<protein>
    <submittedName>
        <fullName evidence="9">4Fe-4S binding protein</fullName>
    </submittedName>
</protein>
<proteinExistence type="predicted"/>
<dbReference type="Pfam" id="PF12801">
    <property type="entry name" value="Fer4_5"/>
    <property type="match status" value="2"/>
</dbReference>
<name>A0A8J7W7G1_9FIRM</name>
<feature type="domain" description="4Fe-4S ferredoxin-type" evidence="8">
    <location>
        <begin position="212"/>
        <end position="241"/>
    </location>
</feature>
<reference evidence="9" key="1">
    <citation type="submission" date="2021-04" db="EMBL/GenBank/DDBJ databases">
        <title>Sinoanaerobacter chloroacetimidivorans sp. nov., an obligate anaerobic bacterium isolated from anaerobic sludge.</title>
        <authorList>
            <person name="Bao Y."/>
        </authorList>
    </citation>
    <scope>NUCLEOTIDE SEQUENCE</scope>
    <source>
        <strain evidence="9">BAD-6</strain>
    </source>
</reference>
<feature type="transmembrane region" description="Helical" evidence="7">
    <location>
        <begin position="40"/>
        <end position="62"/>
    </location>
</feature>
<feature type="transmembrane region" description="Helical" evidence="7">
    <location>
        <begin position="131"/>
        <end position="151"/>
    </location>
</feature>
<evidence type="ECO:0000259" key="8">
    <source>
        <dbReference type="PROSITE" id="PS51379"/>
    </source>
</evidence>
<evidence type="ECO:0000256" key="1">
    <source>
        <dbReference type="ARBA" id="ARBA00022448"/>
    </source>
</evidence>
<feature type="transmembrane region" description="Helical" evidence="7">
    <location>
        <begin position="90"/>
        <end position="111"/>
    </location>
</feature>
<keyword evidence="7" id="KW-1133">Transmembrane helix</keyword>
<dbReference type="RefSeq" id="WP_227020477.1">
    <property type="nucleotide sequence ID" value="NZ_JAGSND010000025.1"/>
</dbReference>
<organism evidence="9 10">
    <name type="scientific">Sinanaerobacter chloroacetimidivorans</name>
    <dbReference type="NCBI Taxonomy" id="2818044"/>
    <lineage>
        <taxon>Bacteria</taxon>
        <taxon>Bacillati</taxon>
        <taxon>Bacillota</taxon>
        <taxon>Clostridia</taxon>
        <taxon>Peptostreptococcales</taxon>
        <taxon>Anaerovoracaceae</taxon>
        <taxon>Sinanaerobacter</taxon>
    </lineage>
</organism>
<evidence type="ECO:0000256" key="4">
    <source>
        <dbReference type="ARBA" id="ARBA00022982"/>
    </source>
</evidence>
<reference evidence="9" key="2">
    <citation type="submission" date="2021-04" db="EMBL/GenBank/DDBJ databases">
        <authorList>
            <person name="Liu J."/>
        </authorList>
    </citation>
    <scope>NUCLEOTIDE SEQUENCE</scope>
    <source>
        <strain evidence="9">BAD-6</strain>
    </source>
</reference>
<keyword evidence="2" id="KW-0004">4Fe-4S</keyword>
<gene>
    <name evidence="9" type="ORF">KCX82_21040</name>
</gene>
<dbReference type="GO" id="GO:0051539">
    <property type="term" value="F:4 iron, 4 sulfur cluster binding"/>
    <property type="evidence" value="ECO:0007669"/>
    <property type="project" value="UniProtKB-KW"/>
</dbReference>
<dbReference type="PROSITE" id="PS00198">
    <property type="entry name" value="4FE4S_FER_1"/>
    <property type="match status" value="1"/>
</dbReference>
<keyword evidence="4" id="KW-0249">Electron transport</keyword>
<evidence type="ECO:0000256" key="2">
    <source>
        <dbReference type="ARBA" id="ARBA00022485"/>
    </source>
</evidence>
<keyword evidence="7" id="KW-0812">Transmembrane</keyword>
<dbReference type="PROSITE" id="PS51379">
    <property type="entry name" value="4FE4S_FER_2"/>
    <property type="match status" value="2"/>
</dbReference>
<accession>A0A8J7W7G1</accession>
<dbReference type="PANTHER" id="PTHR30176">
    <property type="entry name" value="FERREDOXIN-TYPE PROTEIN NAPH"/>
    <property type="match status" value="1"/>
</dbReference>
<feature type="domain" description="4Fe-4S ferredoxin-type" evidence="8">
    <location>
        <begin position="182"/>
        <end position="210"/>
    </location>
</feature>
<evidence type="ECO:0000256" key="5">
    <source>
        <dbReference type="ARBA" id="ARBA00023004"/>
    </source>
</evidence>
<evidence type="ECO:0000313" key="10">
    <source>
        <dbReference type="Proteomes" id="UP000675664"/>
    </source>
</evidence>
<dbReference type="GO" id="GO:0005886">
    <property type="term" value="C:plasma membrane"/>
    <property type="evidence" value="ECO:0007669"/>
    <property type="project" value="TreeGrafter"/>
</dbReference>
<dbReference type="Gene3D" id="3.30.70.20">
    <property type="match status" value="1"/>
</dbReference>
<keyword evidence="10" id="KW-1185">Reference proteome</keyword>
<evidence type="ECO:0000256" key="7">
    <source>
        <dbReference type="SAM" id="Phobius"/>
    </source>
</evidence>
<dbReference type="Pfam" id="PF13187">
    <property type="entry name" value="Fer4_9"/>
    <property type="match status" value="1"/>
</dbReference>
<keyword evidence="6" id="KW-0411">Iron-sulfur</keyword>
<keyword evidence="3" id="KW-0479">Metal-binding</keyword>
<sequence>MKKRQRIRNLILLLSFLLFPVTQFYFSPYLIIWGASQGMITASFFTFAVFLFGSLFVGRAFCGWVMPCGSFQELCFQVNDKEPKTGKLNLLKFVIWVPWLITIFVMALLAGGYKRVEYFFAMDHGISVSNIYAYIIYYGVLLLFLLLSLIFGKRATCHYICWMSPFMIIGRKISNWINLPSIRLKSKKENCVQCGSCRKACPMSLEVNKMVTEKNMENSECILCGKCADVCPKNVITMYFGRL</sequence>
<evidence type="ECO:0000313" key="9">
    <source>
        <dbReference type="EMBL" id="MBR0600361.1"/>
    </source>
</evidence>
<comment type="caution">
    <text evidence="9">The sequence shown here is derived from an EMBL/GenBank/DDBJ whole genome shotgun (WGS) entry which is preliminary data.</text>
</comment>
<dbReference type="SUPFAM" id="SSF54862">
    <property type="entry name" value="4Fe-4S ferredoxins"/>
    <property type="match status" value="1"/>
</dbReference>
<dbReference type="Proteomes" id="UP000675664">
    <property type="component" value="Unassembled WGS sequence"/>
</dbReference>
<dbReference type="InterPro" id="IPR017896">
    <property type="entry name" value="4Fe4S_Fe-S-bd"/>
</dbReference>
<dbReference type="GO" id="GO:0046872">
    <property type="term" value="F:metal ion binding"/>
    <property type="evidence" value="ECO:0007669"/>
    <property type="project" value="UniProtKB-KW"/>
</dbReference>
<keyword evidence="7" id="KW-0472">Membrane</keyword>
<evidence type="ECO:0000256" key="3">
    <source>
        <dbReference type="ARBA" id="ARBA00022723"/>
    </source>
</evidence>
<keyword evidence="5" id="KW-0408">Iron</keyword>
<keyword evidence="1" id="KW-0813">Transport</keyword>
<dbReference type="AlphaFoldDB" id="A0A8J7W7G1"/>
<evidence type="ECO:0000256" key="6">
    <source>
        <dbReference type="ARBA" id="ARBA00023014"/>
    </source>
</evidence>